<dbReference type="GO" id="GO:0005634">
    <property type="term" value="C:nucleus"/>
    <property type="evidence" value="ECO:0007669"/>
    <property type="project" value="UniProtKB-SubCell"/>
</dbReference>
<dbReference type="InterPro" id="IPR002219">
    <property type="entry name" value="PKC_DAG/PE"/>
</dbReference>
<sequence length="259" mass="30049">MFNLGLIARMITHNGAHYTMWWAGFQFRKNSHRFVMDSSVDEIDRLVLQTLIRKRTLRKSDIKEIMNRLSEEKKTTLHFKDVLKSINTKLEPINFEISYVRSEMDGQLVFGIIDHNQDDITNISNSLKPVEISVFTKIIDHYIDDPETPLTIEKLQNIVANENRSSADTFKSILQHLIDELWIVKVDNTVLISDFAQITIKYRMRKGGDIENKICAFCSDILIHGMSCKNCRALFHKCCSEIYQTRTGNKNCVKCQNTL</sequence>
<dbReference type="GO" id="GO:0008270">
    <property type="term" value="F:zinc ion binding"/>
    <property type="evidence" value="ECO:0007669"/>
    <property type="project" value="UniProtKB-KW"/>
</dbReference>
<dbReference type="Gene3D" id="3.30.40.10">
    <property type="entry name" value="Zinc/RING finger domain, C3HC4 (zinc finger)"/>
    <property type="match status" value="1"/>
</dbReference>
<dbReference type="AlphaFoldDB" id="A0A0C2MHE4"/>
<dbReference type="EMBL" id="JWZT01005379">
    <property type="protein sequence ID" value="KII61081.1"/>
    <property type="molecule type" value="Genomic_DNA"/>
</dbReference>
<protein>
    <recommendedName>
        <fullName evidence="1">Non-structural maintenance of chromosomes element 1 homolog</fullName>
        <ecNumber evidence="1">2.3.2.27</ecNumber>
    </recommendedName>
</protein>
<reference evidence="3 4" key="1">
    <citation type="journal article" date="2014" name="Genome Biol. Evol.">
        <title>The genome of the myxosporean Thelohanellus kitauei shows adaptations to nutrient acquisition within its fish host.</title>
        <authorList>
            <person name="Yang Y."/>
            <person name="Xiong J."/>
            <person name="Zhou Z."/>
            <person name="Huo F."/>
            <person name="Miao W."/>
            <person name="Ran C."/>
            <person name="Liu Y."/>
            <person name="Zhang J."/>
            <person name="Feng J."/>
            <person name="Wang M."/>
            <person name="Wang M."/>
            <person name="Wang L."/>
            <person name="Yao B."/>
        </authorList>
    </citation>
    <scope>NUCLEOTIDE SEQUENCE [LARGE SCALE GENOMIC DNA]</scope>
    <source>
        <strain evidence="3">Wuqing</strain>
    </source>
</reference>
<dbReference type="InterPro" id="IPR013083">
    <property type="entry name" value="Znf_RING/FYVE/PHD"/>
</dbReference>
<evidence type="ECO:0000259" key="2">
    <source>
        <dbReference type="PROSITE" id="PS50081"/>
    </source>
</evidence>
<feature type="domain" description="Phorbol-ester/DAG-type" evidence="2">
    <location>
        <begin position="201"/>
        <end position="252"/>
    </location>
</feature>
<organism evidence="3 4">
    <name type="scientific">Thelohanellus kitauei</name>
    <name type="common">Myxosporean</name>
    <dbReference type="NCBI Taxonomy" id="669202"/>
    <lineage>
        <taxon>Eukaryota</taxon>
        <taxon>Metazoa</taxon>
        <taxon>Cnidaria</taxon>
        <taxon>Myxozoa</taxon>
        <taxon>Myxosporea</taxon>
        <taxon>Bivalvulida</taxon>
        <taxon>Platysporina</taxon>
        <taxon>Myxobolidae</taxon>
        <taxon>Thelohanellus</taxon>
    </lineage>
</organism>
<keyword evidence="1" id="KW-0863">Zinc-finger</keyword>
<dbReference type="PROSITE" id="PS50081">
    <property type="entry name" value="ZF_DAG_PE_2"/>
    <property type="match status" value="1"/>
</dbReference>
<comment type="similarity">
    <text evidence="1">Belongs to the NSE1 family.</text>
</comment>
<dbReference type="GO" id="GO:0061630">
    <property type="term" value="F:ubiquitin protein ligase activity"/>
    <property type="evidence" value="ECO:0007669"/>
    <property type="project" value="UniProtKB-EC"/>
</dbReference>
<accession>A0A0C2MHE4</accession>
<keyword evidence="1" id="KW-0808">Transferase</keyword>
<keyword evidence="1" id="KW-0233">DNA recombination</keyword>
<dbReference type="Proteomes" id="UP000031668">
    <property type="component" value="Unassembled WGS sequence"/>
</dbReference>
<dbReference type="GO" id="GO:0030915">
    <property type="term" value="C:Smc5-Smc6 complex"/>
    <property type="evidence" value="ECO:0007669"/>
    <property type="project" value="UniProtKB-UniRule"/>
</dbReference>
<dbReference type="OMA" id="IDELWIV"/>
<comment type="caution">
    <text evidence="3">The sequence shown here is derived from an EMBL/GenBank/DDBJ whole genome shotgun (WGS) entry which is preliminary data.</text>
</comment>
<keyword evidence="1" id="KW-0833">Ubl conjugation pathway</keyword>
<evidence type="ECO:0000313" key="3">
    <source>
        <dbReference type="EMBL" id="KII61081.1"/>
    </source>
</evidence>
<dbReference type="InterPro" id="IPR011513">
    <property type="entry name" value="Nse1"/>
</dbReference>
<comment type="subcellular location">
    <subcellularLocation>
        <location evidence="1">Nucleus</location>
    </subcellularLocation>
</comment>
<dbReference type="PANTHER" id="PTHR20973:SF0">
    <property type="entry name" value="NON-STRUCTURAL MAINTENANCE OF CHROMOSOMES ELEMENT 1 HOMOLOG"/>
    <property type="match status" value="1"/>
</dbReference>
<evidence type="ECO:0000313" key="4">
    <source>
        <dbReference type="Proteomes" id="UP000031668"/>
    </source>
</evidence>
<dbReference type="Gene3D" id="3.90.1150.220">
    <property type="match status" value="1"/>
</dbReference>
<keyword evidence="1" id="KW-0227">DNA damage</keyword>
<keyword evidence="1" id="KW-0862">Zinc</keyword>
<dbReference type="OrthoDB" id="185455at2759"/>
<dbReference type="GO" id="GO:0000724">
    <property type="term" value="P:double-strand break repair via homologous recombination"/>
    <property type="evidence" value="ECO:0007669"/>
    <property type="project" value="TreeGrafter"/>
</dbReference>
<name>A0A0C2MHE4_THEKT</name>
<comment type="subunit">
    <text evidence="1">Component of the Smc5-Smc6 complex.</text>
</comment>
<dbReference type="Pfam" id="PF07574">
    <property type="entry name" value="SMC_Nse1"/>
    <property type="match status" value="1"/>
</dbReference>
<comment type="catalytic activity">
    <reaction evidence="1">
        <text>S-ubiquitinyl-[E2 ubiquitin-conjugating enzyme]-L-cysteine + [acceptor protein]-L-lysine = [E2 ubiquitin-conjugating enzyme]-L-cysteine + N(6)-ubiquitinyl-[acceptor protein]-L-lysine.</text>
        <dbReference type="EC" id="2.3.2.27"/>
    </reaction>
</comment>
<gene>
    <name evidence="3" type="ORF">RF11_05798</name>
</gene>
<dbReference type="PANTHER" id="PTHR20973">
    <property type="entry name" value="NON-SMC ELEMENT 1-RELATED"/>
    <property type="match status" value="1"/>
</dbReference>
<evidence type="ECO:0000256" key="1">
    <source>
        <dbReference type="RuleBase" id="RU368018"/>
    </source>
</evidence>
<keyword evidence="4" id="KW-1185">Reference proteome</keyword>
<proteinExistence type="inferred from homology"/>
<keyword evidence="1" id="KW-0234">DNA repair</keyword>
<keyword evidence="1" id="KW-0479">Metal-binding</keyword>
<keyword evidence="1" id="KW-0539">Nucleus</keyword>
<dbReference type="EC" id="2.3.2.27" evidence="1"/>